<evidence type="ECO:0000313" key="2">
    <source>
        <dbReference type="EMBL" id="AOS64410.1"/>
    </source>
</evidence>
<evidence type="ECO:0000313" key="3">
    <source>
        <dbReference type="Proteomes" id="UP000095210"/>
    </source>
</evidence>
<proteinExistence type="predicted"/>
<gene>
    <name evidence="2" type="ORF">TL08_18050</name>
</gene>
<organism evidence="2 3">
    <name type="scientific">Actinoalloteichus hymeniacidonis</name>
    <dbReference type="NCBI Taxonomy" id="340345"/>
    <lineage>
        <taxon>Bacteria</taxon>
        <taxon>Bacillati</taxon>
        <taxon>Actinomycetota</taxon>
        <taxon>Actinomycetes</taxon>
        <taxon>Pseudonocardiales</taxon>
        <taxon>Pseudonocardiaceae</taxon>
        <taxon>Actinoalloteichus</taxon>
    </lineage>
</organism>
<sequence length="70" mass="7430">MNRDQGPTPMLLAAGPSRDTGPDPATSIAEVEESVRQLDGLDELDTSEHVARFDAVHTALSDALSGIDRI</sequence>
<keyword evidence="3" id="KW-1185">Reference proteome</keyword>
<feature type="region of interest" description="Disordered" evidence="1">
    <location>
        <begin position="1"/>
        <end position="26"/>
    </location>
</feature>
<reference evidence="3" key="1">
    <citation type="submission" date="2016-03" db="EMBL/GenBank/DDBJ databases">
        <title>Complete genome sequence of the type strain Actinoalloteichus hymeniacidonis DSM 45092.</title>
        <authorList>
            <person name="Schaffert L."/>
            <person name="Albersmeier A."/>
            <person name="Winkler A."/>
            <person name="Kalinowski J."/>
            <person name="Zotchev S."/>
            <person name="Ruckert C."/>
        </authorList>
    </citation>
    <scope>NUCLEOTIDE SEQUENCE [LARGE SCALE GENOMIC DNA]</scope>
    <source>
        <strain evidence="3">HPA177(T) (DSM 45092(T))</strain>
    </source>
</reference>
<dbReference type="AlphaFoldDB" id="A0AAC9MZI7"/>
<dbReference type="EMBL" id="CP014859">
    <property type="protein sequence ID" value="AOS64410.1"/>
    <property type="molecule type" value="Genomic_DNA"/>
</dbReference>
<dbReference type="KEGG" id="ahm:TL08_18050"/>
<evidence type="ECO:0000256" key="1">
    <source>
        <dbReference type="SAM" id="MobiDB-lite"/>
    </source>
</evidence>
<accession>A0AAC9MZI7</accession>
<dbReference type="RefSeq" id="WP_069850615.1">
    <property type="nucleotide sequence ID" value="NZ_CP014859.1"/>
</dbReference>
<dbReference type="Proteomes" id="UP000095210">
    <property type="component" value="Chromosome"/>
</dbReference>
<name>A0AAC9MZI7_9PSEU</name>
<protein>
    <submittedName>
        <fullName evidence="2">Uncharacterized protein</fullName>
    </submittedName>
</protein>